<name>A0A1G5PF04_9PSED</name>
<dbReference type="OrthoDB" id="6503912at2"/>
<protein>
    <submittedName>
        <fullName evidence="2">RES domain-containing protein</fullName>
    </submittedName>
</protein>
<dbReference type="AlphaFoldDB" id="A0A1G5PF04"/>
<dbReference type="InterPro" id="IPR014914">
    <property type="entry name" value="RES_dom"/>
</dbReference>
<dbReference type="Proteomes" id="UP000183046">
    <property type="component" value="Unassembled WGS sequence"/>
</dbReference>
<comment type="caution">
    <text evidence="2">The sequence shown here is derived from an EMBL/GenBank/DDBJ whole genome shotgun (WGS) entry which is preliminary data.</text>
</comment>
<dbReference type="RefSeq" id="WP_074584884.1">
    <property type="nucleotide sequence ID" value="NZ_FMWB01000015.1"/>
</dbReference>
<evidence type="ECO:0000259" key="1">
    <source>
        <dbReference type="SMART" id="SM00953"/>
    </source>
</evidence>
<dbReference type="Pfam" id="PF08808">
    <property type="entry name" value="RES"/>
    <property type="match status" value="1"/>
</dbReference>
<feature type="domain" description="RES" evidence="1">
    <location>
        <begin position="45"/>
        <end position="193"/>
    </location>
</feature>
<proteinExistence type="predicted"/>
<organism evidence="2 3">
    <name type="scientific">Pseudomonas oryzihabitans</name>
    <dbReference type="NCBI Taxonomy" id="47885"/>
    <lineage>
        <taxon>Bacteria</taxon>
        <taxon>Pseudomonadati</taxon>
        <taxon>Pseudomonadota</taxon>
        <taxon>Gammaproteobacteria</taxon>
        <taxon>Pseudomonadales</taxon>
        <taxon>Pseudomonadaceae</taxon>
        <taxon>Pseudomonas</taxon>
    </lineage>
</organism>
<dbReference type="SMART" id="SM00953">
    <property type="entry name" value="RES"/>
    <property type="match status" value="1"/>
</dbReference>
<dbReference type="EMBL" id="FMWB01000015">
    <property type="protein sequence ID" value="SCZ47681.1"/>
    <property type="molecule type" value="Genomic_DNA"/>
</dbReference>
<accession>A0A1G5PF04</accession>
<reference evidence="3" key="1">
    <citation type="submission" date="2016-10" db="EMBL/GenBank/DDBJ databases">
        <authorList>
            <person name="de Groot N.N."/>
        </authorList>
    </citation>
    <scope>NUCLEOTIDE SEQUENCE [LARGE SCALE GENOMIC DNA]</scope>
    <source>
        <strain evidence="3">DSM 15758</strain>
    </source>
</reference>
<gene>
    <name evidence="2" type="ORF">SAMN05216279_11578</name>
</gene>
<evidence type="ECO:0000313" key="3">
    <source>
        <dbReference type="Proteomes" id="UP000183046"/>
    </source>
</evidence>
<sequence length="225" mass="25408">MIKSDDDTKHVEPRILELHAKDALSRKIVSEGSIAFRLQETGWQNADYFGRPRQEDCGRYNDPTGEFGVWFGAEHPSGAIAESFGRVHRPKSKGMGVVLNTTDLEPYDMCTISMTRQLVLLDLKPCLSKLGLTIDQISSPDYRLTQAIVKAVTRLPDRPFDGIAYESRHHPDWRSCYALWKKDDDASLVTTTQMTKLSSFQISESGSVFDAEEIMTEILGYRITD</sequence>
<evidence type="ECO:0000313" key="2">
    <source>
        <dbReference type="EMBL" id="SCZ47681.1"/>
    </source>
</evidence>